<dbReference type="AlphaFoldDB" id="A0A2W5GNW8"/>
<dbReference type="PROSITE" id="PS00356">
    <property type="entry name" value="HTH_LACI_1"/>
    <property type="match status" value="1"/>
</dbReference>
<comment type="caution">
    <text evidence="5">The sequence shown here is derived from an EMBL/GenBank/DDBJ whole genome shotgun (WGS) entry which is preliminary data.</text>
</comment>
<gene>
    <name evidence="5" type="ORF">DI598_13955</name>
</gene>
<dbReference type="Pfam" id="PF00356">
    <property type="entry name" value="LacI"/>
    <property type="match status" value="1"/>
</dbReference>
<dbReference type="SUPFAM" id="SSF47413">
    <property type="entry name" value="lambda repressor-like DNA-binding domains"/>
    <property type="match status" value="1"/>
</dbReference>
<dbReference type="PRINTS" id="PR00036">
    <property type="entry name" value="HTHLACI"/>
</dbReference>
<organism evidence="5 6">
    <name type="scientific">Pseudopedobacter saltans</name>
    <dbReference type="NCBI Taxonomy" id="151895"/>
    <lineage>
        <taxon>Bacteria</taxon>
        <taxon>Pseudomonadati</taxon>
        <taxon>Bacteroidota</taxon>
        <taxon>Sphingobacteriia</taxon>
        <taxon>Sphingobacteriales</taxon>
        <taxon>Sphingobacteriaceae</taxon>
        <taxon>Pseudopedobacter</taxon>
    </lineage>
</organism>
<keyword evidence="1" id="KW-0805">Transcription regulation</keyword>
<dbReference type="EMBL" id="QFOI01000293">
    <property type="protein sequence ID" value="PZP44922.1"/>
    <property type="molecule type" value="Genomic_DNA"/>
</dbReference>
<proteinExistence type="predicted"/>
<dbReference type="Gene3D" id="3.40.50.2300">
    <property type="match status" value="1"/>
</dbReference>
<dbReference type="PANTHER" id="PTHR30146:SF109">
    <property type="entry name" value="HTH-TYPE TRANSCRIPTIONAL REGULATOR GALS"/>
    <property type="match status" value="1"/>
</dbReference>
<evidence type="ECO:0000313" key="5">
    <source>
        <dbReference type="EMBL" id="PZP44922.1"/>
    </source>
</evidence>
<dbReference type="PANTHER" id="PTHR30146">
    <property type="entry name" value="LACI-RELATED TRANSCRIPTIONAL REPRESSOR"/>
    <property type="match status" value="1"/>
</dbReference>
<evidence type="ECO:0000256" key="3">
    <source>
        <dbReference type="ARBA" id="ARBA00023163"/>
    </source>
</evidence>
<dbReference type="Gene3D" id="1.10.260.40">
    <property type="entry name" value="lambda repressor-like DNA-binding domains"/>
    <property type="match status" value="1"/>
</dbReference>
<feature type="domain" description="HTH lacI-type" evidence="4">
    <location>
        <begin position="5"/>
        <end position="60"/>
    </location>
</feature>
<dbReference type="InterPro" id="IPR010982">
    <property type="entry name" value="Lambda_DNA-bd_dom_sf"/>
</dbReference>
<keyword evidence="3" id="KW-0804">Transcription</keyword>
<dbReference type="GO" id="GO:0003700">
    <property type="term" value="F:DNA-binding transcription factor activity"/>
    <property type="evidence" value="ECO:0007669"/>
    <property type="project" value="TreeGrafter"/>
</dbReference>
<dbReference type="PROSITE" id="PS50932">
    <property type="entry name" value="HTH_LACI_2"/>
    <property type="match status" value="1"/>
</dbReference>
<feature type="non-terminal residue" evidence="5">
    <location>
        <position position="85"/>
    </location>
</feature>
<dbReference type="InterPro" id="IPR000843">
    <property type="entry name" value="HTH_LacI"/>
</dbReference>
<accession>A0A2W5GNW8</accession>
<dbReference type="GO" id="GO:0000976">
    <property type="term" value="F:transcription cis-regulatory region binding"/>
    <property type="evidence" value="ECO:0007669"/>
    <property type="project" value="TreeGrafter"/>
</dbReference>
<keyword evidence="2" id="KW-0238">DNA-binding</keyword>
<evidence type="ECO:0000259" key="4">
    <source>
        <dbReference type="PROSITE" id="PS50932"/>
    </source>
</evidence>
<name>A0A2W5GNW8_9SPHI</name>
<sequence length="85" mass="9521">MKKNSIKDVAQLAKVSIATVSYVLNNRHMDRITDETKSRVKKAVKELGYRPNKLAQGLKTNKSKTLGFIVADITNPFFSELAQLV</sequence>
<evidence type="ECO:0000256" key="1">
    <source>
        <dbReference type="ARBA" id="ARBA00023015"/>
    </source>
</evidence>
<dbReference type="SMART" id="SM00354">
    <property type="entry name" value="HTH_LACI"/>
    <property type="match status" value="1"/>
</dbReference>
<reference evidence="5 6" key="1">
    <citation type="submission" date="2017-11" db="EMBL/GenBank/DDBJ databases">
        <title>Infants hospitalized years apart are colonized by the same room-sourced microbial strains.</title>
        <authorList>
            <person name="Brooks B."/>
            <person name="Olm M.R."/>
            <person name="Firek B.A."/>
            <person name="Baker R."/>
            <person name="Thomas B.C."/>
            <person name="Morowitz M.J."/>
            <person name="Banfield J.F."/>
        </authorList>
    </citation>
    <scope>NUCLEOTIDE SEQUENCE [LARGE SCALE GENOMIC DNA]</scope>
    <source>
        <strain evidence="5">S2_009_000_R2_76</strain>
    </source>
</reference>
<dbReference type="CDD" id="cd01392">
    <property type="entry name" value="HTH_LacI"/>
    <property type="match status" value="1"/>
</dbReference>
<protein>
    <submittedName>
        <fullName evidence="5">LacI family transcriptional regulator</fullName>
    </submittedName>
</protein>
<evidence type="ECO:0000313" key="6">
    <source>
        <dbReference type="Proteomes" id="UP000249645"/>
    </source>
</evidence>
<dbReference type="Proteomes" id="UP000249645">
    <property type="component" value="Unassembled WGS sequence"/>
</dbReference>
<evidence type="ECO:0000256" key="2">
    <source>
        <dbReference type="ARBA" id="ARBA00023125"/>
    </source>
</evidence>